<dbReference type="Gene3D" id="1.10.150.20">
    <property type="entry name" value="5' to 3' exonuclease, C-terminal subdomain"/>
    <property type="match status" value="1"/>
</dbReference>
<dbReference type="Gene3D" id="3.30.420.10">
    <property type="entry name" value="Ribonuclease H-like superfamily/Ribonuclease H"/>
    <property type="match status" value="1"/>
</dbReference>
<dbReference type="GO" id="GO:0006261">
    <property type="term" value="P:DNA-templated DNA replication"/>
    <property type="evidence" value="ECO:0007669"/>
    <property type="project" value="InterPro"/>
</dbReference>
<keyword evidence="4" id="KW-0548">Nucleotidyltransferase</keyword>
<evidence type="ECO:0000256" key="2">
    <source>
        <dbReference type="ARBA" id="ARBA00023109"/>
    </source>
</evidence>
<dbReference type="GO" id="GO:0006302">
    <property type="term" value="P:double-strand break repair"/>
    <property type="evidence" value="ECO:0007669"/>
    <property type="project" value="TreeGrafter"/>
</dbReference>
<dbReference type="InterPro" id="IPR001098">
    <property type="entry name" value="DNA-dir_DNA_pol_A_palm_dom"/>
</dbReference>
<reference evidence="4 5" key="1">
    <citation type="submission" date="2018-09" db="EMBL/GenBank/DDBJ databases">
        <title>Predictable molecular adaptation of coevolving Enterococcus faecium and a widespread lytic phage.</title>
        <authorList>
            <person name="Wandro S."/>
            <person name="Oliver A."/>
            <person name="Gallagher T."/>
            <person name="Weihe C."/>
            <person name="England W."/>
            <person name="Martiny J."/>
            <person name="Whiteson K."/>
        </authorList>
    </citation>
    <scope>NUCLEOTIDE SEQUENCE [LARGE SCALE GENOMIC DNA]</scope>
</reference>
<keyword evidence="2" id="KW-1194">Viral DNA replication</keyword>
<protein>
    <submittedName>
        <fullName evidence="4">DNA polymerase I</fullName>
        <ecNumber evidence="4">2.7.7.7</ecNumber>
    </submittedName>
</protein>
<keyword evidence="4" id="KW-0808">Transferase</keyword>
<sequence>MKILFLQDYIRETHVHNSQNGQYVDYKRTDMGKKLTSLLNDIGLTGRDYMIDYDYDLIPEPQKVNTKTGKVIKYKEPVLKLRKEPEKRLLKRLMKTKPDIIIPMGGMGCKNLLNSTSITKARGVPVQKTITDEETGEFFDTWILPMFSMEYLSMNPNIENLVKADISTLSRFIAEGAQAFEPKKVEYELVMTIERVKQIFEFLSRFKPLTAWDLETNSLRGDVLGAKPLVMSLSWEEGQGVTIPLEHHESPWNEEELAIVYNHLQAFVADAQQPKVGHNIQFDIRFLMNTKGFAYFENNRDTLIGYYLIVAQKIESSKRLSDLAYELTDMGGYDNPLEDYKKKYKEDYIARKKAEIDELKASEKARVDKEYKLAQAKYKEEVAKAKKLGKSTKSILKPVKEKVAVPSKTEVKTVNEIDGGDFNYDWIPLEIMHPYASGDTDCCLRIYNVLYQRIAPHEKILALWTDFYPKLTRTLAHLEAEGIFVDKEYAKVLEKVYAEEEERLIEELRKFPAVKELEAEHMALYKAGLEEWKKPKSERDEEVAKLRDKYKISDKENKVKFNPGSAVHKGKVLYKILGLTLPYDKESIKEKPFDNGVPENELTWEDYKTDKHALGYIAEHNEDAKELAEMLLEYSKVNTLKNNFAQKLPLLASNKDGKVHGSFKITGTETSRLSSKEPNMQQVPSKVGDPKRFDYTYPIKRMFKTSFENGALLQLDYSALEMRILALVAGDEAMTQAFLDGEDLHKSTASIVWKVPVSEVSKDMRKNAKSVNFGIAYGETPFSIAPKLGVTPEEAERIFEDYFANKPRIKSFIDETHEFVKENGYVDTLQGHRRLIRDAFSKDRNTFNGALRKSVNTIIQGTGAYLTNMSLVYIDDYLRTKGMQSRIAITVHDSIVIDCPREEVDEVAKVACFIMENLPIDFLTINWKGEQMRFPIVADVEIGENYNDMVDYDADEVNKFASYKGYVKYYKDQAKFEDYKNAGMISEEQMEVGINAVKASIEQYKLIV</sequence>
<accession>A0A3B8DJY6</accession>
<dbReference type="EMBL" id="MH880817">
    <property type="protein sequence ID" value="AYJ73520.1"/>
    <property type="molecule type" value="Genomic_DNA"/>
</dbReference>
<dbReference type="InterPro" id="IPR002562">
    <property type="entry name" value="3'-5'_exonuclease_dom"/>
</dbReference>
<dbReference type="Gene3D" id="3.30.70.370">
    <property type="match status" value="1"/>
</dbReference>
<dbReference type="SUPFAM" id="SSF56672">
    <property type="entry name" value="DNA/RNA polymerases"/>
    <property type="match status" value="1"/>
</dbReference>
<dbReference type="Proteomes" id="UP000266942">
    <property type="component" value="Segment"/>
</dbReference>
<dbReference type="InterPro" id="IPR036895">
    <property type="entry name" value="Uracil-DNA_glycosylase-like_sf"/>
</dbReference>
<keyword evidence="5" id="KW-1185">Reference proteome</keyword>
<dbReference type="Pfam" id="PF00476">
    <property type="entry name" value="DNA_pol_A"/>
    <property type="match status" value="1"/>
</dbReference>
<dbReference type="PANTHER" id="PTHR10133:SF27">
    <property type="entry name" value="DNA POLYMERASE NU"/>
    <property type="match status" value="1"/>
</dbReference>
<dbReference type="GO" id="GO:0003887">
    <property type="term" value="F:DNA-directed DNA polymerase activity"/>
    <property type="evidence" value="ECO:0007669"/>
    <property type="project" value="UniProtKB-EC"/>
</dbReference>
<dbReference type="GO" id="GO:0008408">
    <property type="term" value="F:3'-5' exonuclease activity"/>
    <property type="evidence" value="ECO:0007669"/>
    <property type="project" value="InterPro"/>
</dbReference>
<dbReference type="SMART" id="SM00482">
    <property type="entry name" value="POLAc"/>
    <property type="match status" value="1"/>
</dbReference>
<evidence type="ECO:0000256" key="1">
    <source>
        <dbReference type="ARBA" id="ARBA00022705"/>
    </source>
</evidence>
<name>A0A3B8DJY6_9CAUD</name>
<dbReference type="InterPro" id="IPR036397">
    <property type="entry name" value="RNaseH_sf"/>
</dbReference>
<dbReference type="Pfam" id="PF01612">
    <property type="entry name" value="DNA_pol_A_exo1"/>
    <property type="match status" value="1"/>
</dbReference>
<organism evidence="4 5">
    <name type="scientific">Enterococcus phage EfV12-phi1</name>
    <dbReference type="NCBI Taxonomy" id="2315766"/>
    <lineage>
        <taxon>Viruses</taxon>
        <taxon>Duplodnaviria</taxon>
        <taxon>Heunggongvirae</taxon>
        <taxon>Uroviricota</taxon>
        <taxon>Caudoviricetes</taxon>
        <taxon>Herelleviridae</taxon>
        <taxon>Brockvirinae</taxon>
        <taxon>Schiekvirus</taxon>
        <taxon>Schiekvirus Gvesp1</taxon>
        <taxon>Schiekvirus EfV12</taxon>
    </lineage>
</organism>
<evidence type="ECO:0000259" key="3">
    <source>
        <dbReference type="SMART" id="SM00482"/>
    </source>
</evidence>
<evidence type="ECO:0000313" key="5">
    <source>
        <dbReference type="Proteomes" id="UP000266942"/>
    </source>
</evidence>
<proteinExistence type="predicted"/>
<dbReference type="Gene3D" id="1.20.1060.10">
    <property type="entry name" value="Taq DNA Polymerase, Chain T, domain 4"/>
    <property type="match status" value="1"/>
</dbReference>
<evidence type="ECO:0000313" key="4">
    <source>
        <dbReference type="EMBL" id="AYJ73520.1"/>
    </source>
</evidence>
<dbReference type="Gene3D" id="3.40.470.10">
    <property type="entry name" value="Uracil-DNA glycosylase-like domain"/>
    <property type="match status" value="1"/>
</dbReference>
<dbReference type="EC" id="2.7.7.7" evidence="4"/>
<dbReference type="SUPFAM" id="SSF53098">
    <property type="entry name" value="Ribonuclease H-like"/>
    <property type="match status" value="1"/>
</dbReference>
<keyword evidence="1" id="KW-0235">DNA replication</keyword>
<dbReference type="InterPro" id="IPR002298">
    <property type="entry name" value="DNA_polymerase_A"/>
</dbReference>
<dbReference type="GO" id="GO:0003677">
    <property type="term" value="F:DNA binding"/>
    <property type="evidence" value="ECO:0007669"/>
    <property type="project" value="InterPro"/>
</dbReference>
<dbReference type="InterPro" id="IPR012337">
    <property type="entry name" value="RNaseH-like_sf"/>
</dbReference>
<dbReference type="InterPro" id="IPR043502">
    <property type="entry name" value="DNA/RNA_pol_sf"/>
</dbReference>
<dbReference type="FunFam" id="1.10.150.20:FF:000002">
    <property type="entry name" value="DNA polymerase I"/>
    <property type="match status" value="1"/>
</dbReference>
<gene>
    <name evidence="4" type="ORF">EFV12PHI1_147</name>
</gene>
<dbReference type="PANTHER" id="PTHR10133">
    <property type="entry name" value="DNA POLYMERASE I"/>
    <property type="match status" value="1"/>
</dbReference>
<dbReference type="GO" id="GO:0039693">
    <property type="term" value="P:viral DNA genome replication"/>
    <property type="evidence" value="ECO:0007669"/>
    <property type="project" value="UniProtKB-KW"/>
</dbReference>
<feature type="domain" description="DNA-directed DNA polymerase family A palm" evidence="3">
    <location>
        <begin position="699"/>
        <end position="903"/>
    </location>
</feature>
<dbReference type="PRINTS" id="PR00868">
    <property type="entry name" value="DNAPOLI"/>
</dbReference>